<keyword evidence="3" id="KW-1185">Reference proteome</keyword>
<name>A0ABW3HW78_9BACL</name>
<comment type="caution">
    <text evidence="2">The sequence shown here is derived from an EMBL/GenBank/DDBJ whole genome shotgun (WGS) entry which is preliminary data.</text>
</comment>
<reference evidence="3" key="1">
    <citation type="journal article" date="2019" name="Int. J. Syst. Evol. Microbiol.">
        <title>The Global Catalogue of Microorganisms (GCM) 10K type strain sequencing project: providing services to taxonomists for standard genome sequencing and annotation.</title>
        <authorList>
            <consortium name="The Broad Institute Genomics Platform"/>
            <consortium name="The Broad Institute Genome Sequencing Center for Infectious Disease"/>
            <person name="Wu L."/>
            <person name="Ma J."/>
        </authorList>
    </citation>
    <scope>NUCLEOTIDE SEQUENCE [LARGE SCALE GENOMIC DNA]</scope>
    <source>
        <strain evidence="3">CCUG 59129</strain>
    </source>
</reference>
<dbReference type="Pfam" id="PF14168">
    <property type="entry name" value="YjzC"/>
    <property type="match status" value="1"/>
</dbReference>
<dbReference type="RefSeq" id="WP_377567661.1">
    <property type="nucleotide sequence ID" value="NZ_JBHTJZ010000066.1"/>
</dbReference>
<evidence type="ECO:0000313" key="2">
    <source>
        <dbReference type="EMBL" id="MFD0961770.1"/>
    </source>
</evidence>
<proteinExistence type="predicted"/>
<dbReference type="Proteomes" id="UP001596989">
    <property type="component" value="Unassembled WGS sequence"/>
</dbReference>
<accession>A0ABW3HW78</accession>
<organism evidence="2 3">
    <name type="scientific">Paenibacillus chungangensis</name>
    <dbReference type="NCBI Taxonomy" id="696535"/>
    <lineage>
        <taxon>Bacteria</taxon>
        <taxon>Bacillati</taxon>
        <taxon>Bacillota</taxon>
        <taxon>Bacilli</taxon>
        <taxon>Bacillales</taxon>
        <taxon>Paenibacillaceae</taxon>
        <taxon>Paenibacillus</taxon>
    </lineage>
</organism>
<evidence type="ECO:0000256" key="1">
    <source>
        <dbReference type="SAM" id="MobiDB-lite"/>
    </source>
</evidence>
<evidence type="ECO:0000313" key="3">
    <source>
        <dbReference type="Proteomes" id="UP001596989"/>
    </source>
</evidence>
<gene>
    <name evidence="2" type="ORF">ACFQ2I_20720</name>
</gene>
<protein>
    <submittedName>
        <fullName evidence="2">YjzC family protein</fullName>
    </submittedName>
</protein>
<dbReference type="EMBL" id="JBHTJZ010000066">
    <property type="protein sequence ID" value="MFD0961770.1"/>
    <property type="molecule type" value="Genomic_DNA"/>
</dbReference>
<sequence>MMGEFTTFSPGDRAPNNGTYIETGVNDYHMGIENPRKVRLNRGEKFPGTSNHERKWKKMPKD</sequence>
<feature type="region of interest" description="Disordered" evidence="1">
    <location>
        <begin position="41"/>
        <end position="62"/>
    </location>
</feature>
<dbReference type="InterPro" id="IPR025549">
    <property type="entry name" value="YjzC"/>
</dbReference>